<evidence type="ECO:0000256" key="2">
    <source>
        <dbReference type="ARBA" id="ARBA00022640"/>
    </source>
</evidence>
<dbReference type="InterPro" id="IPR012756">
    <property type="entry name" value="DNA-dir_RpoC2_beta_pp"/>
</dbReference>
<name>H2F829_EUCGA</name>
<reference evidence="11" key="1">
    <citation type="journal article" date="2012" name="Am. J. Bot.">
        <title>Quality and quantity of data recovered from massively parallel sequencing: Examples in Asparagales and Poaceae.</title>
        <authorList>
            <person name="Steele P.R."/>
            <person name="Hertweck K.L."/>
            <person name="Mayfield D."/>
            <person name="McKain M.R."/>
            <person name="Leebens-Mack J."/>
            <person name="Pires J.C."/>
        </authorList>
    </citation>
    <scope>NUCLEOTIDE SEQUENCE</scope>
</reference>
<dbReference type="GO" id="GO:0008270">
    <property type="term" value="F:zinc ion binding"/>
    <property type="evidence" value="ECO:0007669"/>
    <property type="project" value="UniProtKB-UniRule"/>
</dbReference>
<feature type="binding site" evidence="8">
    <location>
        <position position="290"/>
    </location>
    <ligand>
        <name>Zn(2+)</name>
        <dbReference type="ChEBI" id="CHEBI:29105"/>
    </ligand>
</feature>
<dbReference type="PANTHER" id="PTHR34995:SF1">
    <property type="entry name" value="DNA-DIRECTED RNA POLYMERASE SUBUNIT BETA"/>
    <property type="match status" value="1"/>
</dbReference>
<dbReference type="HAMAP" id="MF_01324">
    <property type="entry name" value="RNApol_bact_RpoC2"/>
    <property type="match status" value="1"/>
</dbReference>
<evidence type="ECO:0000256" key="5">
    <source>
        <dbReference type="ARBA" id="ARBA00022723"/>
    </source>
</evidence>
<evidence type="ECO:0000256" key="3">
    <source>
        <dbReference type="ARBA" id="ARBA00022679"/>
    </source>
</evidence>
<evidence type="ECO:0000313" key="11">
    <source>
        <dbReference type="EMBL" id="AEX94812.1"/>
    </source>
</evidence>
<dbReference type="GO" id="GO:0003677">
    <property type="term" value="F:DNA binding"/>
    <property type="evidence" value="ECO:0007669"/>
    <property type="project" value="UniProtKB-UniRule"/>
</dbReference>
<comment type="subcellular location">
    <subcellularLocation>
        <location evidence="8">Plastid</location>
        <location evidence="8">Chloroplast</location>
    </subcellularLocation>
</comment>
<keyword evidence="1 8" id="KW-0240">DNA-directed RNA polymerase</keyword>
<comment type="similarity">
    <text evidence="8">Belongs to the RNA polymerase beta' chain family. RpoC2 subfamily.</text>
</comment>
<evidence type="ECO:0000256" key="4">
    <source>
        <dbReference type="ARBA" id="ARBA00022695"/>
    </source>
</evidence>
<sequence>MAERADLVFHNKVIDGTAMKRLISRLIDHFGMAYTSHILDQVKTLGFQQATATSISLGIDDLLTIPSKGWLVQDAEQQSFILEKHHHYGNVHAVEKLRQSIEIWYATSEYLRQEMNPNFRMTDPSNPVHLMSFSGARGNASQVHQLVGMRGLMSDPQGQMIDLPIQSNLREGLSLTEYIISCYGARKGVVDTAVRTSDAGYLTRRLVEVVQHIIVRRTDCGTIRGISVSPRNGMTEKIFVQTLIGRVLADDIYMGIRCIATRNQDIGIGLANRFITFRAQPIYIRTPFTCRNTSWICQLCYGRSPTHGDLVELGEAIGIIAGQSIGEPGTQLTLRTFHTGGVFTGGTAEHVRAPSNGKIKFNEYLVHPTRTRHGHPAFLCSIDLYVTIESRDILHSVNIPPKSLILVQNDQYVESEQVIAEIRAGTSTFHFKERVRKHIYSESEGEMHWSTDVYHAPEYTYSNVHLLPKTSHLWILAGGPCRSSIVSFSLHKDQDQMNAHSFFVDERYISDRLITNDRVRHKLLDPSGKKDREILDYSRLDRIISNGYWNFIYPSILQENSDFLAKRRRNRFLIPLQYDQEREKELIPSFGISIEIPINGILRRNSILAYFDDPRYRRKSSGITKYGIVEVDSIVKKEDLIEYRGAKEFSPKYQMKVDRFFFFPEEVHILPGSSSIMVRNNSIIGVDTQLALNTNTRSRVGGLVRVERKKKSIELKIFSGDIHFPGETDKISKHSGILIPPGTEKKNSKESKKKLKNWIYVQRITPTKKKYFVLVRPVVTYEIADGINLAKLFPQDLLQEKDNVELKVVNYILYGNGKSIRGISHTSIQLVRTCLVLNWDQEKKGSIEEVRASFVEVRANDLIRDFIRIELVKSTISYVGKRYDTAGSGLIPDNGLDRTNINPFYSKAKIPLVTQHQGTIGTLLNRNKEGQSLRILSSFNCSRVGPCPFNSSKYNNVAKESNPITPIRDLLGPLGTIVPKIVNFYSSYHNPGPCNNIILNPFHLNWCFLHHNYCEETSTIISIGQFLYENICLVKYGPHIKKSGQILIVHVDSLVIRSAKPYLATPGATVHGHYGEPLSEGDTLVTFIYEKSRSGDITQGLPKVEQILEVRSIGSISMNLERRVEGWNERIPRILGIPWGFLIGAELTIAQSRISLVNKIQKVYRSQGVQIHNRHIEIIVRQVTSKVLVSEDGMSNVFLPGELIGLLRAERAGRALDEAICYRAILLGITRASLNTQSFISEASFQETARVLAKAALRGRIDWLKGLKENVVLGGIIPVGTGFKKLVHRSRQDKNIHLEIKKKNLFELEMRDILLHHREFFCSCAQNNFHDTPEKSFTRFHNS</sequence>
<feature type="domain" description="RNA polymerase Rpb1" evidence="10">
    <location>
        <begin position="93"/>
        <end position="157"/>
    </location>
</feature>
<keyword evidence="7 8" id="KW-0804">Transcription</keyword>
<feature type="binding site" evidence="8">
    <location>
        <position position="297"/>
    </location>
    <ligand>
        <name>Zn(2+)</name>
        <dbReference type="ChEBI" id="CHEBI:29105"/>
    </ligand>
</feature>
<accession>H2F829</accession>
<dbReference type="GO" id="GO:0006351">
    <property type="term" value="P:DNA-templated transcription"/>
    <property type="evidence" value="ECO:0007669"/>
    <property type="project" value="UniProtKB-UniRule"/>
</dbReference>
<dbReference type="NCBIfam" id="TIGR02388">
    <property type="entry name" value="rpoC2_cyan"/>
    <property type="match status" value="1"/>
</dbReference>
<comment type="cofactor">
    <cofactor evidence="8">
        <name>Zn(2+)</name>
        <dbReference type="ChEBI" id="CHEBI:29105"/>
    </cofactor>
    <text evidence="8">Binds 1 Zn(2+) ion per subunit.</text>
</comment>
<evidence type="ECO:0000259" key="10">
    <source>
        <dbReference type="Pfam" id="PF05000"/>
    </source>
</evidence>
<dbReference type="GO" id="GO:0000428">
    <property type="term" value="C:DNA-directed RNA polymerase complex"/>
    <property type="evidence" value="ECO:0007669"/>
    <property type="project" value="UniProtKB-KW"/>
</dbReference>
<feature type="binding site" evidence="8">
    <location>
        <position position="300"/>
    </location>
    <ligand>
        <name>Zn(2+)</name>
        <dbReference type="ChEBI" id="CHEBI:29105"/>
    </ligand>
</feature>
<dbReference type="InterPro" id="IPR038120">
    <property type="entry name" value="Rpb1_funnel_sf"/>
</dbReference>
<dbReference type="SUPFAM" id="SSF64484">
    <property type="entry name" value="beta and beta-prime subunits of DNA dependent RNA-polymerase"/>
    <property type="match status" value="1"/>
</dbReference>
<dbReference type="Pfam" id="PF04998">
    <property type="entry name" value="RNA_pol_Rpb1_5"/>
    <property type="match status" value="2"/>
</dbReference>
<dbReference type="Pfam" id="PF05000">
    <property type="entry name" value="RNA_pol_Rpb1_4"/>
    <property type="match status" value="1"/>
</dbReference>
<evidence type="ECO:0000256" key="6">
    <source>
        <dbReference type="ARBA" id="ARBA00022833"/>
    </source>
</evidence>
<keyword evidence="5 8" id="KW-0479">Metal-binding</keyword>
<keyword evidence="11" id="KW-0150">Chloroplast</keyword>
<evidence type="ECO:0000256" key="8">
    <source>
        <dbReference type="HAMAP-Rule" id="MF_01324"/>
    </source>
</evidence>
<dbReference type="Gene3D" id="1.10.1790.20">
    <property type="match status" value="1"/>
</dbReference>
<dbReference type="EC" id="2.7.7.6" evidence="8"/>
<dbReference type="PANTHER" id="PTHR34995">
    <property type="entry name" value="DNA-DIRECTED RNA POLYMERASE SUBUNIT BETA"/>
    <property type="match status" value="1"/>
</dbReference>
<proteinExistence type="inferred from homology"/>
<comment type="catalytic activity">
    <reaction evidence="8">
        <text>RNA(n) + a ribonucleoside 5'-triphosphate = RNA(n+1) + diphosphate</text>
        <dbReference type="Rhea" id="RHEA:21248"/>
        <dbReference type="Rhea" id="RHEA-COMP:14527"/>
        <dbReference type="Rhea" id="RHEA-COMP:17342"/>
        <dbReference type="ChEBI" id="CHEBI:33019"/>
        <dbReference type="ChEBI" id="CHEBI:61557"/>
        <dbReference type="ChEBI" id="CHEBI:140395"/>
        <dbReference type="EC" id="2.7.7.6"/>
    </reaction>
</comment>
<geneLocation type="chloroplast" evidence="11"/>
<keyword evidence="4 8" id="KW-0548">Nucleotidyltransferase</keyword>
<comment type="function">
    <text evidence="8">DNA-dependent RNA polymerase catalyzes the transcription of DNA into RNA using the four ribonucleoside triphosphates as substrates.</text>
</comment>
<dbReference type="GO" id="GO:0003899">
    <property type="term" value="F:DNA-directed RNA polymerase activity"/>
    <property type="evidence" value="ECO:0007669"/>
    <property type="project" value="UniProtKB-UniRule"/>
</dbReference>
<dbReference type="Gene3D" id="1.10.274.100">
    <property type="entry name" value="RNA polymerase Rpb1, domain 3"/>
    <property type="match status" value="1"/>
</dbReference>
<dbReference type="InterPro" id="IPR042102">
    <property type="entry name" value="RNA_pol_Rpb1_3_sf"/>
</dbReference>
<keyword evidence="3 8" id="KW-0808">Transferase</keyword>
<protein>
    <recommendedName>
        <fullName evidence="8">DNA-directed RNA polymerase subunit beta''</fullName>
        <ecNumber evidence="8">2.7.7.6</ecNumber>
    </recommendedName>
    <alternativeName>
        <fullName evidence="8">PEP</fullName>
    </alternativeName>
    <alternativeName>
        <fullName evidence="8">Plastid-encoded RNA polymerase subunit beta''</fullName>
        <shortName evidence="8">RNA polymerase subunit beta''</shortName>
    </alternativeName>
</protein>
<dbReference type="Gene3D" id="1.10.150.390">
    <property type="match status" value="1"/>
</dbReference>
<dbReference type="Gene3D" id="1.10.132.30">
    <property type="match status" value="1"/>
</dbReference>
<feature type="binding site" evidence="8">
    <location>
        <position position="220"/>
    </location>
    <ligand>
        <name>Zn(2+)</name>
        <dbReference type="ChEBI" id="CHEBI:29105"/>
    </ligand>
</feature>
<dbReference type="InterPro" id="IPR007083">
    <property type="entry name" value="RNA_pol_Rpb1_4"/>
</dbReference>
<dbReference type="CDD" id="cd02655">
    <property type="entry name" value="RNAP_beta'_C"/>
    <property type="match status" value="1"/>
</dbReference>
<comment type="subunit">
    <text evidence="8">In plastids the minimal PEP RNA polymerase catalytic core is composed of four subunits: alpha, beta, beta', and beta''. When a (nuclear-encoded) sigma factor is associated with the core the holoenzyme is formed, which can initiate transcription.</text>
</comment>
<feature type="domain" description="RNA polymerase Rpb1" evidence="9">
    <location>
        <begin position="172"/>
        <end position="372"/>
    </location>
</feature>
<dbReference type="GO" id="GO:0009507">
    <property type="term" value="C:chloroplast"/>
    <property type="evidence" value="ECO:0007669"/>
    <property type="project" value="UniProtKB-SubCell"/>
</dbReference>
<keyword evidence="2 11" id="KW-0934">Plastid</keyword>
<dbReference type="FunFam" id="1.10.132.30:FF:000002">
    <property type="entry name" value="DNA-directed RNA polymerase subunit beta"/>
    <property type="match status" value="1"/>
</dbReference>
<dbReference type="InterPro" id="IPR007081">
    <property type="entry name" value="RNA_pol_Rpb1_5"/>
</dbReference>
<evidence type="ECO:0000256" key="1">
    <source>
        <dbReference type="ARBA" id="ARBA00022478"/>
    </source>
</evidence>
<organism evidence="11">
    <name type="scientific">Eucharis grandiflora</name>
    <name type="common">Amazon lily</name>
    <dbReference type="NCBI Taxonomy" id="44989"/>
    <lineage>
        <taxon>Eukaryota</taxon>
        <taxon>Viridiplantae</taxon>
        <taxon>Streptophyta</taxon>
        <taxon>Embryophyta</taxon>
        <taxon>Tracheophyta</taxon>
        <taxon>Spermatophyta</taxon>
        <taxon>Magnoliopsida</taxon>
        <taxon>Liliopsida</taxon>
        <taxon>Asparagales</taxon>
        <taxon>Amaryllidaceae</taxon>
        <taxon>Amaryllidoideae</taxon>
        <taxon>Eucharis</taxon>
    </lineage>
</organism>
<feature type="domain" description="RNA polymerase Rpb1" evidence="9">
    <location>
        <begin position="1147"/>
        <end position="1233"/>
    </location>
</feature>
<keyword evidence="6 8" id="KW-0862">Zinc</keyword>
<evidence type="ECO:0000256" key="7">
    <source>
        <dbReference type="ARBA" id="ARBA00023163"/>
    </source>
</evidence>
<dbReference type="EMBL" id="JQ274974">
    <property type="protein sequence ID" value="AEX94812.1"/>
    <property type="molecule type" value="Genomic_DNA"/>
</dbReference>
<evidence type="ECO:0000259" key="9">
    <source>
        <dbReference type="Pfam" id="PF04998"/>
    </source>
</evidence>
<gene>
    <name evidence="8 11" type="primary">rpoC2</name>
</gene>
<dbReference type="InterPro" id="IPR050254">
    <property type="entry name" value="RNA_pol_beta''_euk"/>
</dbReference>